<feature type="transmembrane region" description="Helical" evidence="1">
    <location>
        <begin position="20"/>
        <end position="41"/>
    </location>
</feature>
<dbReference type="AlphaFoldDB" id="A0A6C0CHE6"/>
<proteinExistence type="predicted"/>
<keyword evidence="1" id="KW-1133">Transmembrane helix</keyword>
<accession>A0A6C0CHE6</accession>
<evidence type="ECO:0008006" key="3">
    <source>
        <dbReference type="Google" id="ProtNLM"/>
    </source>
</evidence>
<protein>
    <recommendedName>
        <fullName evidence="3">CPW-WPC domain-containing protein</fullName>
    </recommendedName>
</protein>
<keyword evidence="1" id="KW-0812">Transmembrane</keyword>
<evidence type="ECO:0000313" key="2">
    <source>
        <dbReference type="EMBL" id="QHT03687.1"/>
    </source>
</evidence>
<keyword evidence="1" id="KW-0472">Membrane</keyword>
<name>A0A6C0CHE6_9ZZZZ</name>
<dbReference type="EMBL" id="MN739416">
    <property type="protein sequence ID" value="QHT03687.1"/>
    <property type="molecule type" value="Genomic_DNA"/>
</dbReference>
<reference evidence="2" key="1">
    <citation type="journal article" date="2020" name="Nature">
        <title>Giant virus diversity and host interactions through global metagenomics.</title>
        <authorList>
            <person name="Schulz F."/>
            <person name="Roux S."/>
            <person name="Paez-Espino D."/>
            <person name="Jungbluth S."/>
            <person name="Walsh D.A."/>
            <person name="Denef V.J."/>
            <person name="McMahon K.D."/>
            <person name="Konstantinidis K.T."/>
            <person name="Eloe-Fadrosh E.A."/>
            <person name="Kyrpides N.C."/>
            <person name="Woyke T."/>
        </authorList>
    </citation>
    <scope>NUCLEOTIDE SEQUENCE</scope>
    <source>
        <strain evidence="2">GVMAG-M-3300021120-1</strain>
    </source>
</reference>
<organism evidence="2">
    <name type="scientific">viral metagenome</name>
    <dbReference type="NCBI Taxonomy" id="1070528"/>
    <lineage>
        <taxon>unclassified sequences</taxon>
        <taxon>metagenomes</taxon>
        <taxon>organismal metagenomes</taxon>
    </lineage>
</organism>
<sequence length="106" mass="12011">MPCDFHYFLNRKTRMNSYDIFTTVIATALFTVILLAVYKYVLNPSMVIQTQINKCPDLWTYDGKMCVPQYETQCSAFDPDAPTLQTDAAKCNTAHTCGTSWSGYCP</sequence>
<evidence type="ECO:0000256" key="1">
    <source>
        <dbReference type="SAM" id="Phobius"/>
    </source>
</evidence>